<comment type="caution">
    <text evidence="1">The sequence shown here is derived from an EMBL/GenBank/DDBJ whole genome shotgun (WGS) entry which is preliminary data.</text>
</comment>
<accession>A0A9D1EME0</accession>
<dbReference type="EMBL" id="DVIR01000012">
    <property type="protein sequence ID" value="HIS24096.1"/>
    <property type="molecule type" value="Genomic_DNA"/>
</dbReference>
<evidence type="ECO:0000313" key="2">
    <source>
        <dbReference type="Proteomes" id="UP000823982"/>
    </source>
</evidence>
<reference evidence="1" key="2">
    <citation type="journal article" date="2021" name="PeerJ">
        <title>Extensive microbial diversity within the chicken gut microbiome revealed by metagenomics and culture.</title>
        <authorList>
            <person name="Gilroy R."/>
            <person name="Ravi A."/>
            <person name="Getino M."/>
            <person name="Pursley I."/>
            <person name="Horton D.L."/>
            <person name="Alikhan N.F."/>
            <person name="Baker D."/>
            <person name="Gharbi K."/>
            <person name="Hall N."/>
            <person name="Watson M."/>
            <person name="Adriaenssens E.M."/>
            <person name="Foster-Nyarko E."/>
            <person name="Jarju S."/>
            <person name="Secka A."/>
            <person name="Antonio M."/>
            <person name="Oren A."/>
            <person name="Chaudhuri R.R."/>
            <person name="La Ragione R."/>
            <person name="Hildebrand F."/>
            <person name="Pallen M.J."/>
        </authorList>
    </citation>
    <scope>NUCLEOTIDE SEQUENCE</scope>
    <source>
        <strain evidence="1">CHK157-1446</strain>
    </source>
</reference>
<proteinExistence type="predicted"/>
<reference evidence="1" key="1">
    <citation type="submission" date="2020-10" db="EMBL/GenBank/DDBJ databases">
        <authorList>
            <person name="Gilroy R."/>
        </authorList>
    </citation>
    <scope>NUCLEOTIDE SEQUENCE</scope>
    <source>
        <strain evidence="1">CHK157-1446</strain>
    </source>
</reference>
<name>A0A9D1EME0_9FIRM</name>
<evidence type="ECO:0000313" key="1">
    <source>
        <dbReference type="EMBL" id="HIS24096.1"/>
    </source>
</evidence>
<protein>
    <submittedName>
        <fullName evidence="1">Helix-turn-helix domain-containing protein</fullName>
    </submittedName>
</protein>
<gene>
    <name evidence="1" type="ORF">IAD01_01675</name>
</gene>
<dbReference type="AlphaFoldDB" id="A0A9D1EME0"/>
<dbReference type="Proteomes" id="UP000823982">
    <property type="component" value="Unassembled WGS sequence"/>
</dbReference>
<organism evidence="1 2">
    <name type="scientific">Candidatus Faeciplasma gallinarum</name>
    <dbReference type="NCBI Taxonomy" id="2840799"/>
    <lineage>
        <taxon>Bacteria</taxon>
        <taxon>Bacillati</taxon>
        <taxon>Bacillota</taxon>
        <taxon>Clostridia</taxon>
        <taxon>Eubacteriales</taxon>
        <taxon>Oscillospiraceae</taxon>
        <taxon>Oscillospiraceae incertae sedis</taxon>
        <taxon>Candidatus Faeciplasma</taxon>
    </lineage>
</organism>
<sequence>MYSCDNSYSGDNCKVCGKLLSSDEQAIYRKLVLRCAAEFMCIDCLAEYLGVSAKSIEDLIRYYRESGTCTLFR</sequence>